<dbReference type="EMBL" id="LR877147">
    <property type="protein sequence ID" value="CAD2214731.1"/>
    <property type="molecule type" value="Genomic_DNA"/>
</dbReference>
<evidence type="ECO:0000313" key="1">
    <source>
        <dbReference type="EMBL" id="CAD2214731.1"/>
    </source>
</evidence>
<organism evidence="1 2">
    <name type="scientific">Angomonas deanei</name>
    <dbReference type="NCBI Taxonomy" id="59799"/>
    <lineage>
        <taxon>Eukaryota</taxon>
        <taxon>Discoba</taxon>
        <taxon>Euglenozoa</taxon>
        <taxon>Kinetoplastea</taxon>
        <taxon>Metakinetoplastina</taxon>
        <taxon>Trypanosomatida</taxon>
        <taxon>Trypanosomatidae</taxon>
        <taxon>Strigomonadinae</taxon>
        <taxon>Angomonas</taxon>
    </lineage>
</organism>
<dbReference type="AlphaFoldDB" id="A0A7G2C6P3"/>
<protein>
    <submittedName>
        <fullName evidence="1">Uncharacterized protein</fullName>
    </submittedName>
</protein>
<accession>A0A7G2C6P3</accession>
<dbReference type="Proteomes" id="UP000515908">
    <property type="component" value="Chromosome 03"/>
</dbReference>
<name>A0A7G2C6P3_9TRYP</name>
<sequence>MGAGDTLDHEETRRKEVGELFERVSTFSDWLLEMYGRLQTMEMDRFRQEAEIRSIRLAVTPGEWCCGVAPTH</sequence>
<reference evidence="1 2" key="1">
    <citation type="submission" date="2020-08" db="EMBL/GenBank/DDBJ databases">
        <authorList>
            <person name="Newling K."/>
            <person name="Davey J."/>
            <person name="Forrester S."/>
        </authorList>
    </citation>
    <scope>NUCLEOTIDE SEQUENCE [LARGE SCALE GENOMIC DNA]</scope>
    <source>
        <strain evidence="2">Crithidia deanei Carvalho (ATCC PRA-265)</strain>
    </source>
</reference>
<keyword evidence="2" id="KW-1185">Reference proteome</keyword>
<dbReference type="VEuPathDB" id="TriTrypDB:ADEAN_000218200"/>
<gene>
    <name evidence="1" type="ORF">ADEAN_000218200</name>
</gene>
<evidence type="ECO:0000313" key="2">
    <source>
        <dbReference type="Proteomes" id="UP000515908"/>
    </source>
</evidence>
<proteinExistence type="predicted"/>